<accession>A0AAF0A0X6</accession>
<name>A0AAF0A0X6_9BACT</name>
<evidence type="ECO:0000313" key="3">
    <source>
        <dbReference type="Proteomes" id="UP001218638"/>
    </source>
</evidence>
<dbReference type="RefSeq" id="WP_330932124.1">
    <property type="nucleotide sequence ID" value="NZ_CP119075.1"/>
</dbReference>
<gene>
    <name evidence="2" type="ORF">PXH66_19675</name>
</gene>
<feature type="region of interest" description="Disordered" evidence="1">
    <location>
        <begin position="15"/>
        <end position="43"/>
    </location>
</feature>
<evidence type="ECO:0000313" key="2">
    <source>
        <dbReference type="EMBL" id="WED64567.1"/>
    </source>
</evidence>
<dbReference type="AlphaFoldDB" id="A0AAF0A0X6"/>
<dbReference type="Proteomes" id="UP001218638">
    <property type="component" value="Chromosome"/>
</dbReference>
<evidence type="ECO:0000256" key="1">
    <source>
        <dbReference type="SAM" id="MobiDB-lite"/>
    </source>
</evidence>
<keyword evidence="3" id="KW-1185">Reference proteome</keyword>
<dbReference type="EMBL" id="CP119075">
    <property type="protein sequence ID" value="WED64567.1"/>
    <property type="molecule type" value="Genomic_DNA"/>
</dbReference>
<dbReference type="KEGG" id="slom:PXH66_19675"/>
<organism evidence="2 3">
    <name type="scientific">Synoicihabitans lomoniglobus</name>
    <dbReference type="NCBI Taxonomy" id="2909285"/>
    <lineage>
        <taxon>Bacteria</taxon>
        <taxon>Pseudomonadati</taxon>
        <taxon>Verrucomicrobiota</taxon>
        <taxon>Opitutia</taxon>
        <taxon>Opitutales</taxon>
        <taxon>Opitutaceae</taxon>
        <taxon>Synoicihabitans</taxon>
    </lineage>
</organism>
<sequence>MAITAWRIRRIQYPPELRWPKDRGQRSRSKSKSKPDSKSPPAD</sequence>
<proteinExistence type="predicted"/>
<protein>
    <submittedName>
        <fullName evidence="2">Uncharacterized protein</fullName>
    </submittedName>
</protein>
<reference evidence="2" key="1">
    <citation type="submission" date="2023-03" db="EMBL/GenBank/DDBJ databases">
        <title>Lomoglobus Profundus gen. nov., sp. nov., a novel member of the phylum Verrucomicrobia, isolated from deep-marine sediment of South China Sea.</title>
        <authorList>
            <person name="Ahmad T."/>
            <person name="Ishaq S.E."/>
            <person name="Wang F."/>
        </authorList>
    </citation>
    <scope>NUCLEOTIDE SEQUENCE</scope>
    <source>
        <strain evidence="2">LMO-M01</strain>
    </source>
</reference>